<dbReference type="GO" id="GO:0000271">
    <property type="term" value="P:polysaccharide biosynthetic process"/>
    <property type="evidence" value="ECO:0007669"/>
    <property type="project" value="TreeGrafter"/>
</dbReference>
<name>A0A1F7F787_UNCRA</name>
<dbReference type="Gene3D" id="3.90.1150.10">
    <property type="entry name" value="Aspartate Aminotransferase, domain 1"/>
    <property type="match status" value="1"/>
</dbReference>
<dbReference type="InterPro" id="IPR000653">
    <property type="entry name" value="DegT/StrS_aminotransferase"/>
</dbReference>
<proteinExistence type="inferred from homology"/>
<dbReference type="PANTHER" id="PTHR30244:SF34">
    <property type="entry name" value="DTDP-4-AMINO-4,6-DIDEOXYGALACTOSE TRANSAMINASE"/>
    <property type="match status" value="1"/>
</dbReference>
<dbReference type="EMBL" id="MFYX01000109">
    <property type="protein sequence ID" value="OGK02366.1"/>
    <property type="molecule type" value="Genomic_DNA"/>
</dbReference>
<dbReference type="Gene3D" id="3.40.640.10">
    <property type="entry name" value="Type I PLP-dependent aspartate aminotransferase-like (Major domain)"/>
    <property type="match status" value="1"/>
</dbReference>
<evidence type="ECO:0000256" key="1">
    <source>
        <dbReference type="PIRSR" id="PIRSR000390-1"/>
    </source>
</evidence>
<dbReference type="AlphaFoldDB" id="A0A1F7F787"/>
<evidence type="ECO:0000313" key="4">
    <source>
        <dbReference type="EMBL" id="OGK02366.1"/>
    </source>
</evidence>
<dbReference type="SUPFAM" id="SSF53383">
    <property type="entry name" value="PLP-dependent transferases"/>
    <property type="match status" value="1"/>
</dbReference>
<protein>
    <recommendedName>
        <fullName evidence="6">UDP-4-amino-4, 6-dideoxy-N-acetyl-beta-L-altrosamine transaminase</fullName>
    </recommendedName>
</protein>
<feature type="modified residue" description="N6-(pyridoxal phosphate)lysine" evidence="2">
    <location>
        <position position="182"/>
    </location>
</feature>
<keyword evidence="2 3" id="KW-0663">Pyridoxal phosphate</keyword>
<evidence type="ECO:0000256" key="3">
    <source>
        <dbReference type="RuleBase" id="RU004508"/>
    </source>
</evidence>
<dbReference type="GO" id="GO:0030170">
    <property type="term" value="F:pyridoxal phosphate binding"/>
    <property type="evidence" value="ECO:0007669"/>
    <property type="project" value="TreeGrafter"/>
</dbReference>
<accession>A0A1F7F787</accession>
<dbReference type="InterPro" id="IPR015421">
    <property type="entry name" value="PyrdxlP-dep_Trfase_major"/>
</dbReference>
<organism evidence="4 5">
    <name type="scientific">Candidatus Raymondbacteria bacterium RIFOXYD12_FULL_49_13</name>
    <dbReference type="NCBI Taxonomy" id="1817890"/>
    <lineage>
        <taxon>Bacteria</taxon>
        <taxon>Raymondiibacteriota</taxon>
    </lineage>
</organism>
<comment type="similarity">
    <text evidence="3">Belongs to the DegT/DnrJ/EryC1 family.</text>
</comment>
<dbReference type="PIRSF" id="PIRSF000390">
    <property type="entry name" value="PLP_StrS"/>
    <property type="match status" value="1"/>
</dbReference>
<comment type="caution">
    <text evidence="4">The sequence shown here is derived from an EMBL/GenBank/DDBJ whole genome shotgun (WGS) entry which is preliminary data.</text>
</comment>
<reference evidence="4 5" key="1">
    <citation type="journal article" date="2016" name="Nat. Commun.">
        <title>Thousands of microbial genomes shed light on interconnected biogeochemical processes in an aquifer system.</title>
        <authorList>
            <person name="Anantharaman K."/>
            <person name="Brown C.T."/>
            <person name="Hug L.A."/>
            <person name="Sharon I."/>
            <person name="Castelle C.J."/>
            <person name="Probst A.J."/>
            <person name="Thomas B.C."/>
            <person name="Singh A."/>
            <person name="Wilkins M.J."/>
            <person name="Karaoz U."/>
            <person name="Brodie E.L."/>
            <person name="Williams K.H."/>
            <person name="Hubbard S.S."/>
            <person name="Banfield J.F."/>
        </authorList>
    </citation>
    <scope>NUCLEOTIDE SEQUENCE [LARGE SCALE GENOMIC DNA]</scope>
</reference>
<evidence type="ECO:0000313" key="5">
    <source>
        <dbReference type="Proteomes" id="UP000179243"/>
    </source>
</evidence>
<dbReference type="CDD" id="cd00616">
    <property type="entry name" value="AHBA_syn"/>
    <property type="match status" value="1"/>
</dbReference>
<dbReference type="Pfam" id="PF01041">
    <property type="entry name" value="DegT_DnrJ_EryC1"/>
    <property type="match status" value="1"/>
</dbReference>
<dbReference type="PANTHER" id="PTHR30244">
    <property type="entry name" value="TRANSAMINASE"/>
    <property type="match status" value="1"/>
</dbReference>
<gene>
    <name evidence="4" type="ORF">A2519_15970</name>
</gene>
<dbReference type="InterPro" id="IPR015424">
    <property type="entry name" value="PyrdxlP-dep_Trfase"/>
</dbReference>
<dbReference type="Proteomes" id="UP000179243">
    <property type="component" value="Unassembled WGS sequence"/>
</dbReference>
<evidence type="ECO:0008006" key="6">
    <source>
        <dbReference type="Google" id="ProtNLM"/>
    </source>
</evidence>
<evidence type="ECO:0000256" key="2">
    <source>
        <dbReference type="PIRSR" id="PIRSR000390-2"/>
    </source>
</evidence>
<sequence>MPTIPFFKPVIDEDTIARVSEVLRSGWLTTGSVCEEFETAFAKYVGAKHAVSVNSATAALHLCMASLNLKPGDEVITTPYTFVATAEVIEYFNAKPVFVDIREDTMNIDEGKIEKAITSKTRAIVPVHFAGQPCEMDEILAIAKKHGLPVFEDAAHVTPAYYKGRPIGSISNGACFSFYANKCITTGEGGMLTTDDDELAAKFRILRLHGLSRDAIDRYQSKGSWQYDVIAQGYKYNLTDIAAAIGIGQLAQADRFWEERKRVVKTYRELLGNKDDIQMIEELEHNQSSWHIFPIRFKNHADQKRDELIQKINAKGISTSVHFIPIHTFTYYREKYGYKPGDFPNAYNAFRRLITLPVYPGLKDEGVEYICGTILEDLQ</sequence>
<dbReference type="InterPro" id="IPR015422">
    <property type="entry name" value="PyrdxlP-dep_Trfase_small"/>
</dbReference>
<dbReference type="GO" id="GO:0008483">
    <property type="term" value="F:transaminase activity"/>
    <property type="evidence" value="ECO:0007669"/>
    <property type="project" value="TreeGrafter"/>
</dbReference>
<feature type="active site" description="Proton acceptor" evidence="1">
    <location>
        <position position="182"/>
    </location>
</feature>